<dbReference type="Proteomes" id="UP001500897">
    <property type="component" value="Unassembled WGS sequence"/>
</dbReference>
<comment type="caution">
    <text evidence="1">The sequence shown here is derived from an EMBL/GenBank/DDBJ whole genome shotgun (WGS) entry which is preliminary data.</text>
</comment>
<dbReference type="EMBL" id="BAAANS010000141">
    <property type="protein sequence ID" value="GAA2127312.1"/>
    <property type="molecule type" value="Genomic_DNA"/>
</dbReference>
<protein>
    <recommendedName>
        <fullName evidence="3">MarR family protein</fullName>
    </recommendedName>
</protein>
<evidence type="ECO:0000313" key="2">
    <source>
        <dbReference type="Proteomes" id="UP001500897"/>
    </source>
</evidence>
<gene>
    <name evidence="1" type="ORF">GCM10009759_79720</name>
</gene>
<keyword evidence="2" id="KW-1185">Reference proteome</keyword>
<evidence type="ECO:0008006" key="3">
    <source>
        <dbReference type="Google" id="ProtNLM"/>
    </source>
</evidence>
<sequence length="135" mass="14641">MTTSTMSQQYEAEFTPALLHQLLLQTAGVPGADFRVLVFYATAVPLGQTVRIVGKSIAEKLKLSEPTVSKSIRRLAGEGWLELVYRQGPINFYRVGPLVLQAAAAANGDETGDEDVDDALATVHHLSFGQEEIPE</sequence>
<dbReference type="InterPro" id="IPR036390">
    <property type="entry name" value="WH_DNA-bd_sf"/>
</dbReference>
<dbReference type="RefSeq" id="WP_344559700.1">
    <property type="nucleotide sequence ID" value="NZ_BAAANS010000141.1"/>
</dbReference>
<organism evidence="1 2">
    <name type="scientific">Kitasatospora saccharophila</name>
    <dbReference type="NCBI Taxonomy" id="407973"/>
    <lineage>
        <taxon>Bacteria</taxon>
        <taxon>Bacillati</taxon>
        <taxon>Actinomycetota</taxon>
        <taxon>Actinomycetes</taxon>
        <taxon>Kitasatosporales</taxon>
        <taxon>Streptomycetaceae</taxon>
        <taxon>Kitasatospora</taxon>
    </lineage>
</organism>
<name>A0ABN2YHI7_9ACTN</name>
<dbReference type="Gene3D" id="1.10.10.10">
    <property type="entry name" value="Winged helix-like DNA-binding domain superfamily/Winged helix DNA-binding domain"/>
    <property type="match status" value="1"/>
</dbReference>
<dbReference type="SUPFAM" id="SSF46785">
    <property type="entry name" value="Winged helix' DNA-binding domain"/>
    <property type="match status" value="1"/>
</dbReference>
<evidence type="ECO:0000313" key="1">
    <source>
        <dbReference type="EMBL" id="GAA2127312.1"/>
    </source>
</evidence>
<accession>A0ABN2YHI7</accession>
<dbReference type="InterPro" id="IPR036388">
    <property type="entry name" value="WH-like_DNA-bd_sf"/>
</dbReference>
<reference evidence="2" key="1">
    <citation type="journal article" date="2019" name="Int. J. Syst. Evol. Microbiol.">
        <title>The Global Catalogue of Microorganisms (GCM) 10K type strain sequencing project: providing services to taxonomists for standard genome sequencing and annotation.</title>
        <authorList>
            <consortium name="The Broad Institute Genomics Platform"/>
            <consortium name="The Broad Institute Genome Sequencing Center for Infectious Disease"/>
            <person name="Wu L."/>
            <person name="Ma J."/>
        </authorList>
    </citation>
    <scope>NUCLEOTIDE SEQUENCE [LARGE SCALE GENOMIC DNA]</scope>
    <source>
        <strain evidence="2">JCM 14559</strain>
    </source>
</reference>
<proteinExistence type="predicted"/>